<dbReference type="OrthoDB" id="4089230at2759"/>
<organism evidence="1 2">
    <name type="scientific">Metschnikowia bicuspidata</name>
    <dbReference type="NCBI Taxonomy" id="27322"/>
    <lineage>
        <taxon>Eukaryota</taxon>
        <taxon>Fungi</taxon>
        <taxon>Dikarya</taxon>
        <taxon>Ascomycota</taxon>
        <taxon>Saccharomycotina</taxon>
        <taxon>Pichiomycetes</taxon>
        <taxon>Metschnikowiaceae</taxon>
        <taxon>Metschnikowia</taxon>
    </lineage>
</organism>
<keyword evidence="2" id="KW-1185">Reference proteome</keyword>
<gene>
    <name evidence="1" type="ORF">METBISCDRAFT_26641</name>
</gene>
<name>A0A4P9ZF22_9ASCO</name>
<dbReference type="AlphaFoldDB" id="A0A4P9ZF22"/>
<sequence length="485" mass="53699">MRSWADVLALNYYQHHASTDKLFCELVLESPEARALLGEDRLKMLYLHNMPVLEECMDKFISENPFVVVYGVSYLESLGSKLKQVWFKLYIFIANSILLNDGVPSESDVNACINRAFRQSECIFRLWASLEPPVFLGKLVVDLVSNEKYRGFRRSWQGPKTVSLEILPALTSASPKANTEHMLEQLRLADKTSVSSKGVSSISMSVRSYCSSEGSVSPVEDKSLDEMDFRLTETPRTAVFDSNSFGVGALAPIAESDPDCLEVASSASSKYRTDDSSRKSSLSFHNLDYKSSISSGSVYSGVDNFKSGDNSTSGDKTVNLASLQLESSQFLSFGYLSKEYESLYSNKAYVLKKGMSENDASNTVSAQSRSYMSSSYARSVFSMSPNSSRPAEGLFKRFHSVFSSQKKHTPVQSASASTATPSVYSNAVSSRLSSADLISKHILIDRAELLATSDTDTVSQSSRINKYYVTKVTYKTIYMKDLIRS</sequence>
<dbReference type="Proteomes" id="UP000268321">
    <property type="component" value="Unassembled WGS sequence"/>
</dbReference>
<evidence type="ECO:0000313" key="1">
    <source>
        <dbReference type="EMBL" id="RKP31423.1"/>
    </source>
</evidence>
<proteinExistence type="predicted"/>
<accession>A0A4P9ZF22</accession>
<dbReference type="EMBL" id="ML004442">
    <property type="protein sequence ID" value="RKP31423.1"/>
    <property type="molecule type" value="Genomic_DNA"/>
</dbReference>
<evidence type="ECO:0000313" key="2">
    <source>
        <dbReference type="Proteomes" id="UP000268321"/>
    </source>
</evidence>
<reference evidence="2" key="1">
    <citation type="journal article" date="2018" name="Nat. Microbiol.">
        <title>Leveraging single-cell genomics to expand the fungal tree of life.</title>
        <authorList>
            <person name="Ahrendt S.R."/>
            <person name="Quandt C.A."/>
            <person name="Ciobanu D."/>
            <person name="Clum A."/>
            <person name="Salamov A."/>
            <person name="Andreopoulos B."/>
            <person name="Cheng J.F."/>
            <person name="Woyke T."/>
            <person name="Pelin A."/>
            <person name="Henrissat B."/>
            <person name="Reynolds N.K."/>
            <person name="Benny G.L."/>
            <person name="Smith M.E."/>
            <person name="James T.Y."/>
            <person name="Grigoriev I.V."/>
        </authorList>
    </citation>
    <scope>NUCLEOTIDE SEQUENCE [LARGE SCALE GENOMIC DNA]</scope>
    <source>
        <strain evidence="2">Baker2002</strain>
    </source>
</reference>
<protein>
    <submittedName>
        <fullName evidence="1">Uncharacterized protein</fullName>
    </submittedName>
</protein>